<evidence type="ECO:0000256" key="19">
    <source>
        <dbReference type="SAM" id="MobiDB-lite"/>
    </source>
</evidence>
<comment type="subcellular location">
    <subcellularLocation>
        <location evidence="3">Chromosome</location>
    </subcellularLocation>
    <subcellularLocation>
        <location evidence="2 16">Nucleus</location>
    </subcellularLocation>
</comment>
<dbReference type="GO" id="GO:0007095">
    <property type="term" value="P:mitotic G2 DNA damage checkpoint signaling"/>
    <property type="evidence" value="ECO:0007669"/>
    <property type="project" value="TreeGrafter"/>
</dbReference>
<evidence type="ECO:0000256" key="7">
    <source>
        <dbReference type="ARBA" id="ARBA00022723"/>
    </source>
</evidence>
<keyword evidence="5" id="KW-0158">Chromosome</keyword>
<dbReference type="GO" id="GO:0006303">
    <property type="term" value="P:double-strand break repair via nonhomologous end joining"/>
    <property type="evidence" value="ECO:0007669"/>
    <property type="project" value="TreeGrafter"/>
</dbReference>
<dbReference type="Gene3D" id="3.30.110.110">
    <property type="entry name" value="Mre11, capping domain"/>
    <property type="match status" value="1"/>
</dbReference>
<evidence type="ECO:0000256" key="12">
    <source>
        <dbReference type="ARBA" id="ARBA00023204"/>
    </source>
</evidence>
<proteinExistence type="inferred from homology"/>
<dbReference type="AlphaFoldDB" id="A0A1M8A154"/>
<dbReference type="Proteomes" id="UP000186303">
    <property type="component" value="Chromosome 1"/>
</dbReference>
<dbReference type="GO" id="GO:0000014">
    <property type="term" value="F:single-stranded DNA endodeoxyribonuclease activity"/>
    <property type="evidence" value="ECO:0007669"/>
    <property type="project" value="TreeGrafter"/>
</dbReference>
<evidence type="ECO:0000256" key="11">
    <source>
        <dbReference type="ARBA" id="ARBA00022839"/>
    </source>
</evidence>
<dbReference type="OMA" id="ESCMFNA"/>
<keyword evidence="13 16" id="KW-0464">Manganese</keyword>
<keyword evidence="6 16" id="KW-0540">Nuclease</keyword>
<evidence type="ECO:0000256" key="16">
    <source>
        <dbReference type="PIRNR" id="PIRNR000882"/>
    </source>
</evidence>
<evidence type="ECO:0000259" key="20">
    <source>
        <dbReference type="SMART" id="SM01347"/>
    </source>
</evidence>
<dbReference type="InterPro" id="IPR041796">
    <property type="entry name" value="Mre11_N"/>
</dbReference>
<evidence type="ECO:0000256" key="1">
    <source>
        <dbReference type="ARBA" id="ARBA00001936"/>
    </source>
</evidence>
<dbReference type="GO" id="GO:0030145">
    <property type="term" value="F:manganese ion binding"/>
    <property type="evidence" value="ECO:0007669"/>
    <property type="project" value="UniProtKB-UniRule"/>
</dbReference>
<organism evidence="21 22">
    <name type="scientific">Malassezia sympodialis (strain ATCC 42132)</name>
    <name type="common">Atopic eczema-associated yeast</name>
    <dbReference type="NCBI Taxonomy" id="1230383"/>
    <lineage>
        <taxon>Eukaryota</taxon>
        <taxon>Fungi</taxon>
        <taxon>Dikarya</taxon>
        <taxon>Basidiomycota</taxon>
        <taxon>Ustilaginomycotina</taxon>
        <taxon>Malasseziomycetes</taxon>
        <taxon>Malasseziales</taxon>
        <taxon>Malasseziaceae</taxon>
        <taxon>Malassezia</taxon>
    </lineage>
</organism>
<keyword evidence="7" id="KW-0479">Metal-binding</keyword>
<reference evidence="22" key="1">
    <citation type="journal article" date="2017" name="Nucleic Acids Res.">
        <title>Proteogenomics produces comprehensive and highly accurate protein-coding gene annotation in a complete genome assembly of Malassezia sympodialis.</title>
        <authorList>
            <person name="Zhu Y."/>
            <person name="Engstroem P.G."/>
            <person name="Tellgren-Roth C."/>
            <person name="Baudo C.D."/>
            <person name="Kennell J.C."/>
            <person name="Sun S."/>
            <person name="Billmyre R.B."/>
            <person name="Schroeder M.S."/>
            <person name="Andersson A."/>
            <person name="Holm T."/>
            <person name="Sigurgeirsson B."/>
            <person name="Wu G."/>
            <person name="Sankaranarayanan S.R."/>
            <person name="Siddharthan R."/>
            <person name="Sanyal K."/>
            <person name="Lundeberg J."/>
            <person name="Nystedt B."/>
            <person name="Boekhout T."/>
            <person name="Dawson T.L. Jr."/>
            <person name="Heitman J."/>
            <person name="Scheynius A."/>
            <person name="Lehtioe J."/>
        </authorList>
    </citation>
    <scope>NUCLEOTIDE SEQUENCE [LARGE SCALE GENOMIC DNA]</scope>
    <source>
        <strain evidence="22">ATCC 42132</strain>
    </source>
</reference>
<evidence type="ECO:0000313" key="22">
    <source>
        <dbReference type="Proteomes" id="UP000186303"/>
    </source>
</evidence>
<dbReference type="GO" id="GO:0030870">
    <property type="term" value="C:Mre11 complex"/>
    <property type="evidence" value="ECO:0007669"/>
    <property type="project" value="UniProtKB-UniRule"/>
</dbReference>
<comment type="cofactor">
    <cofactor evidence="1 16">
        <name>Mn(2+)</name>
        <dbReference type="ChEBI" id="CHEBI:29035"/>
    </cofactor>
</comment>
<evidence type="ECO:0000256" key="5">
    <source>
        <dbReference type="ARBA" id="ARBA00022454"/>
    </source>
</evidence>
<feature type="region of interest" description="Disordered" evidence="19">
    <location>
        <begin position="509"/>
        <end position="622"/>
    </location>
</feature>
<dbReference type="GO" id="GO:0031573">
    <property type="term" value="P:mitotic intra-S DNA damage checkpoint signaling"/>
    <property type="evidence" value="ECO:0007669"/>
    <property type="project" value="TreeGrafter"/>
</dbReference>
<dbReference type="NCBIfam" id="TIGR00583">
    <property type="entry name" value="mre11"/>
    <property type="match status" value="1"/>
</dbReference>
<dbReference type="GO" id="GO:0000724">
    <property type="term" value="P:double-strand break repair via homologous recombination"/>
    <property type="evidence" value="ECO:0007669"/>
    <property type="project" value="TreeGrafter"/>
</dbReference>
<evidence type="ECO:0000313" key="21">
    <source>
        <dbReference type="EMBL" id="SHO75924.1"/>
    </source>
</evidence>
<feature type="compositionally biased region" description="Low complexity" evidence="19">
    <location>
        <begin position="566"/>
        <end position="577"/>
    </location>
</feature>
<comment type="function">
    <text evidence="16">Core component of the MRN complex, which plays a central role in double-strand break (DSB) repair, DNA recombination, maintenance of telomere integrity and meiosis. The MRN complex is involved in the repair of DNA double-strand breaks (DSBs) via homologous recombination (HR), an error-free mechanism which primarily occurs during S and G2 phases. The complex (1) mediates the end resection of damaged DNA, which generates proper single-stranded DNA, a key initial steps in HR, and is (2) required for the recruitment of other repair factors and efficient activation of ATM and ATR upon DNA damage. Within the MRN complex, MRE11 possesses both single-strand endonuclease activity and double-strand-specific 3'-5' exonuclease activity. MRE11 first endonucleolytically cleaves the 5' strand at DNA DSB ends to prevent non-homologous end joining (NHEJ) and licence HR. It then generates a single-stranded DNA gap via 3' to 5' exonucleolytic degradation, which is required for single-strand invasion and recombination.</text>
</comment>
<evidence type="ECO:0000256" key="10">
    <source>
        <dbReference type="ARBA" id="ARBA00022801"/>
    </source>
</evidence>
<gene>
    <name evidence="21" type="ORF">MSYG_0258</name>
</gene>
<keyword evidence="14 16" id="KW-0539">Nucleus</keyword>
<dbReference type="EMBL" id="LT671821">
    <property type="protein sequence ID" value="SHO75924.1"/>
    <property type="molecule type" value="Genomic_DNA"/>
</dbReference>
<dbReference type="PANTHER" id="PTHR10139:SF1">
    <property type="entry name" value="DOUBLE-STRAND BREAK REPAIR PROTEIN MRE11"/>
    <property type="match status" value="1"/>
</dbReference>
<evidence type="ECO:0000256" key="18">
    <source>
        <dbReference type="RuleBase" id="RU003447"/>
    </source>
</evidence>
<evidence type="ECO:0000256" key="3">
    <source>
        <dbReference type="ARBA" id="ARBA00004286"/>
    </source>
</evidence>
<dbReference type="InterPro" id="IPR007281">
    <property type="entry name" value="Mre11_DNA-bd"/>
</dbReference>
<dbReference type="STRING" id="1230383.A0A1M8A154"/>
<feature type="active site" description="Proton donor" evidence="17">
    <location>
        <position position="130"/>
    </location>
</feature>
<keyword evidence="11 16" id="KW-0269">Exonuclease</keyword>
<protein>
    <recommendedName>
        <fullName evidence="16">Double-strand break repair protein</fullName>
    </recommendedName>
</protein>
<keyword evidence="8 16" id="KW-0255">Endonuclease</keyword>
<evidence type="ECO:0000256" key="4">
    <source>
        <dbReference type="ARBA" id="ARBA00009028"/>
    </source>
</evidence>
<comment type="similarity">
    <text evidence="4 16 18">Belongs to the MRE11/RAD32 family.</text>
</comment>
<dbReference type="InterPro" id="IPR029052">
    <property type="entry name" value="Metallo-depent_PP-like"/>
</dbReference>
<dbReference type="GO" id="GO:0097552">
    <property type="term" value="P:mitochondrial double-strand break repair via homologous recombination"/>
    <property type="evidence" value="ECO:0007669"/>
    <property type="project" value="TreeGrafter"/>
</dbReference>
<evidence type="ECO:0000256" key="9">
    <source>
        <dbReference type="ARBA" id="ARBA00022763"/>
    </source>
</evidence>
<evidence type="ECO:0000256" key="15">
    <source>
        <dbReference type="ARBA" id="ARBA00023254"/>
    </source>
</evidence>
<dbReference type="PANTHER" id="PTHR10139">
    <property type="entry name" value="DOUBLE-STRAND BREAK REPAIR PROTEIN MRE11"/>
    <property type="match status" value="1"/>
</dbReference>
<dbReference type="FunFam" id="3.60.21.10:FF:000011">
    <property type="entry name" value="Double-strand break repair protein"/>
    <property type="match status" value="1"/>
</dbReference>
<keyword evidence="22" id="KW-1185">Reference proteome</keyword>
<dbReference type="InterPro" id="IPR003701">
    <property type="entry name" value="Mre11"/>
</dbReference>
<evidence type="ECO:0000256" key="6">
    <source>
        <dbReference type="ARBA" id="ARBA00022722"/>
    </source>
</evidence>
<dbReference type="SMART" id="SM01347">
    <property type="entry name" value="Mre11_DNA_bind"/>
    <property type="match status" value="1"/>
</dbReference>
<name>A0A1M8A154_MALS4</name>
<dbReference type="GO" id="GO:0000723">
    <property type="term" value="P:telomere maintenance"/>
    <property type="evidence" value="ECO:0007669"/>
    <property type="project" value="TreeGrafter"/>
</dbReference>
<dbReference type="InterPro" id="IPR038487">
    <property type="entry name" value="Mre11_capping_dom"/>
</dbReference>
<keyword evidence="9 16" id="KW-0227">DNA damage</keyword>
<keyword evidence="15 16" id="KW-0469">Meiosis</keyword>
<keyword evidence="10 16" id="KW-0378">Hydrolase</keyword>
<accession>A0A1M8A154</accession>
<sequence length="622" mass="68798">MASSGGPHDADTVRFLLASDTHLGYMERDPVRGRDSLDTFEEILQLARAHRVDFVLLGGDVFHENKPSRPTLFRTMSLLRQYTMGDEPMALELLSDPFDGVRKGQTFPTVNCEDTDLNVCMPVFSIHGNHDDPQGMGEDGTLSALDVLAAAGLLNYFGRHSLPPSTRKRRAPDSPSEVIGVKPVLLQKGQTRIALYGMGYIKDERLSHELREKHICMYRPAEATDSWFNLLVLHQNRSAHSPKAYVPESALDDSLHLVIWGHEHEQRIVPEAVAEKPYKISQPGSTIATSLSPGEATDKCVAIVQVTGQACHVEPIPLRTVRPFLYKSISLPVEAASSAVDPTDRVAVAQLLRHHIEAMLEDAERQWRDSGHADTQERPLPLVRLRVSYDTQIPLGNLARFGQSFMGRVANPKDLLQLHLLRDRRRSAPGARATVVPLDSRMAPAEKLERMDLASLVMENVRLQQFDLLNPQGLQSSMLGFVEKDERESIASFLDKTVARVEQQLSSQHMQESQLQTALERISAQQSSIPPAAPPADLPSSPDSMEQELSVSHAPASTEPSRPVRARQAAADLQADLSWPDPVVERVEPPTGAVPPHSTPDARGAAERGAARRTRRRLPEGF</sequence>
<evidence type="ECO:0000256" key="8">
    <source>
        <dbReference type="ARBA" id="ARBA00022759"/>
    </source>
</evidence>
<evidence type="ECO:0000256" key="13">
    <source>
        <dbReference type="ARBA" id="ARBA00023211"/>
    </source>
</evidence>
<dbReference type="VEuPathDB" id="FungiDB:MSYG_0258"/>
<dbReference type="SUPFAM" id="SSF56300">
    <property type="entry name" value="Metallo-dependent phosphatases"/>
    <property type="match status" value="1"/>
</dbReference>
<dbReference type="Pfam" id="PF00149">
    <property type="entry name" value="Metallophos"/>
    <property type="match status" value="1"/>
</dbReference>
<keyword evidence="12 16" id="KW-0234">DNA repair</keyword>
<dbReference type="OrthoDB" id="30417at2759"/>
<evidence type="ECO:0000256" key="2">
    <source>
        <dbReference type="ARBA" id="ARBA00004123"/>
    </source>
</evidence>
<dbReference type="Gene3D" id="3.60.21.10">
    <property type="match status" value="1"/>
</dbReference>
<evidence type="ECO:0000256" key="14">
    <source>
        <dbReference type="ARBA" id="ARBA00023242"/>
    </source>
</evidence>
<dbReference type="CDD" id="cd00840">
    <property type="entry name" value="MPP_Mre11_N"/>
    <property type="match status" value="1"/>
</dbReference>
<dbReference type="InterPro" id="IPR004843">
    <property type="entry name" value="Calcineurin-like_PHP"/>
</dbReference>
<dbReference type="GO" id="GO:0008296">
    <property type="term" value="F:3'-5'-DNA exonuclease activity"/>
    <property type="evidence" value="ECO:0007669"/>
    <property type="project" value="InterPro"/>
</dbReference>
<dbReference type="PIRSF" id="PIRSF000882">
    <property type="entry name" value="DSB_repair_MRE11"/>
    <property type="match status" value="1"/>
</dbReference>
<dbReference type="GO" id="GO:0035861">
    <property type="term" value="C:site of double-strand break"/>
    <property type="evidence" value="ECO:0007669"/>
    <property type="project" value="TreeGrafter"/>
</dbReference>
<feature type="domain" description="Mre11 DNA-binding" evidence="20">
    <location>
        <begin position="311"/>
        <end position="481"/>
    </location>
</feature>
<evidence type="ECO:0000256" key="17">
    <source>
        <dbReference type="PIRSR" id="PIRSR000882-1"/>
    </source>
</evidence>
<dbReference type="Pfam" id="PF04152">
    <property type="entry name" value="Mre11_DNA_bind"/>
    <property type="match status" value="1"/>
</dbReference>
<dbReference type="GO" id="GO:0042138">
    <property type="term" value="P:meiotic DNA double-strand break formation"/>
    <property type="evidence" value="ECO:0007669"/>
    <property type="project" value="TreeGrafter"/>
</dbReference>